<protein>
    <submittedName>
        <fullName evidence="1">Uncharacterized protein</fullName>
    </submittedName>
</protein>
<organism evidence="1 2">
    <name type="scientific">Aspergillus wentii DTO 134E9</name>
    <dbReference type="NCBI Taxonomy" id="1073089"/>
    <lineage>
        <taxon>Eukaryota</taxon>
        <taxon>Fungi</taxon>
        <taxon>Dikarya</taxon>
        <taxon>Ascomycota</taxon>
        <taxon>Pezizomycotina</taxon>
        <taxon>Eurotiomycetes</taxon>
        <taxon>Eurotiomycetidae</taxon>
        <taxon>Eurotiales</taxon>
        <taxon>Aspergillaceae</taxon>
        <taxon>Aspergillus</taxon>
        <taxon>Aspergillus subgen. Cremei</taxon>
    </lineage>
</organism>
<dbReference type="VEuPathDB" id="FungiDB:ASPWEDRAFT_99066"/>
<reference evidence="2" key="1">
    <citation type="journal article" date="2017" name="Genome Biol.">
        <title>Comparative genomics reveals high biological diversity and specific adaptations in the industrially and medically important fungal genus Aspergillus.</title>
        <authorList>
            <person name="de Vries R.P."/>
            <person name="Riley R."/>
            <person name="Wiebenga A."/>
            <person name="Aguilar-Osorio G."/>
            <person name="Amillis S."/>
            <person name="Uchima C.A."/>
            <person name="Anderluh G."/>
            <person name="Asadollahi M."/>
            <person name="Askin M."/>
            <person name="Barry K."/>
            <person name="Battaglia E."/>
            <person name="Bayram O."/>
            <person name="Benocci T."/>
            <person name="Braus-Stromeyer S.A."/>
            <person name="Caldana C."/>
            <person name="Canovas D."/>
            <person name="Cerqueira G.C."/>
            <person name="Chen F."/>
            <person name="Chen W."/>
            <person name="Choi C."/>
            <person name="Clum A."/>
            <person name="Dos Santos R.A."/>
            <person name="Damasio A.R."/>
            <person name="Diallinas G."/>
            <person name="Emri T."/>
            <person name="Fekete E."/>
            <person name="Flipphi M."/>
            <person name="Freyberg S."/>
            <person name="Gallo A."/>
            <person name="Gournas C."/>
            <person name="Habgood R."/>
            <person name="Hainaut M."/>
            <person name="Harispe M.L."/>
            <person name="Henrissat B."/>
            <person name="Hilden K.S."/>
            <person name="Hope R."/>
            <person name="Hossain A."/>
            <person name="Karabika E."/>
            <person name="Karaffa L."/>
            <person name="Karanyi Z."/>
            <person name="Krasevec N."/>
            <person name="Kuo A."/>
            <person name="Kusch H."/>
            <person name="LaButti K."/>
            <person name="Lagendijk E.L."/>
            <person name="Lapidus A."/>
            <person name="Levasseur A."/>
            <person name="Lindquist E."/>
            <person name="Lipzen A."/>
            <person name="Logrieco A.F."/>
            <person name="MacCabe A."/>
            <person name="Maekelae M.R."/>
            <person name="Malavazi I."/>
            <person name="Melin P."/>
            <person name="Meyer V."/>
            <person name="Mielnichuk N."/>
            <person name="Miskei M."/>
            <person name="Molnar A.P."/>
            <person name="Mule G."/>
            <person name="Ngan C.Y."/>
            <person name="Orejas M."/>
            <person name="Orosz E."/>
            <person name="Ouedraogo J.P."/>
            <person name="Overkamp K.M."/>
            <person name="Park H.-S."/>
            <person name="Perrone G."/>
            <person name="Piumi F."/>
            <person name="Punt P.J."/>
            <person name="Ram A.F."/>
            <person name="Ramon A."/>
            <person name="Rauscher S."/>
            <person name="Record E."/>
            <person name="Riano-Pachon D.M."/>
            <person name="Robert V."/>
            <person name="Roehrig J."/>
            <person name="Ruller R."/>
            <person name="Salamov A."/>
            <person name="Salih N.S."/>
            <person name="Samson R.A."/>
            <person name="Sandor E."/>
            <person name="Sanguinetti M."/>
            <person name="Schuetze T."/>
            <person name="Sepcic K."/>
            <person name="Shelest E."/>
            <person name="Sherlock G."/>
            <person name="Sophianopoulou V."/>
            <person name="Squina F.M."/>
            <person name="Sun H."/>
            <person name="Susca A."/>
            <person name="Todd R.B."/>
            <person name="Tsang A."/>
            <person name="Unkles S.E."/>
            <person name="van de Wiele N."/>
            <person name="van Rossen-Uffink D."/>
            <person name="Oliveira J.V."/>
            <person name="Vesth T.C."/>
            <person name="Visser J."/>
            <person name="Yu J.-H."/>
            <person name="Zhou M."/>
            <person name="Andersen M.R."/>
            <person name="Archer D.B."/>
            <person name="Baker S.E."/>
            <person name="Benoit I."/>
            <person name="Brakhage A.A."/>
            <person name="Braus G.H."/>
            <person name="Fischer R."/>
            <person name="Frisvad J.C."/>
            <person name="Goldman G.H."/>
            <person name="Houbraken J."/>
            <person name="Oakley B."/>
            <person name="Pocsi I."/>
            <person name="Scazzocchio C."/>
            <person name="Seiboth B."/>
            <person name="vanKuyk P.A."/>
            <person name="Wortman J."/>
            <person name="Dyer P.S."/>
            <person name="Grigoriev I.V."/>
        </authorList>
    </citation>
    <scope>NUCLEOTIDE SEQUENCE [LARGE SCALE GENOMIC DNA]</scope>
    <source>
        <strain evidence="2">DTO 134E9</strain>
    </source>
</reference>
<dbReference type="AlphaFoldDB" id="A0A1L9S3U6"/>
<name>A0A1L9S3U6_ASPWE</name>
<keyword evidence="2" id="KW-1185">Reference proteome</keyword>
<gene>
    <name evidence="1" type="ORF">ASPWEDRAFT_99066</name>
</gene>
<proteinExistence type="predicted"/>
<evidence type="ECO:0000313" key="1">
    <source>
        <dbReference type="EMBL" id="OJJ41820.1"/>
    </source>
</evidence>
<evidence type="ECO:0000313" key="2">
    <source>
        <dbReference type="Proteomes" id="UP000184383"/>
    </source>
</evidence>
<dbReference type="GeneID" id="63755484"/>
<dbReference type="RefSeq" id="XP_040695496.1">
    <property type="nucleotide sequence ID" value="XM_040839636.1"/>
</dbReference>
<dbReference type="EMBL" id="KV878209">
    <property type="protein sequence ID" value="OJJ41820.1"/>
    <property type="molecule type" value="Genomic_DNA"/>
</dbReference>
<sequence length="274" mass="31389">MNYYTSTSTAPKQQRHLPCQVFSDNNIPYVVWFEDALHYHGVPTVVFDLFILVPDIDIDVAADCLVKSGWIVDTERPHRIGNAIVDLPQRPVISPDRHTRTVLLPAADWKFHLSTDTVLEKVPLEDSAKTVPYPPLAALLDSLIESWLDCPAEDSGLLIHLACQYGYLYQYVPAVKERSFAEKMRYEHRQFHNDVLSEMKAGTLPFRKHERAIRDALVRGEYEITECSAPKDNADLFDVGKEERLLARKKAIQEKLRMIDPAELLDEERAFLES</sequence>
<accession>A0A1L9S3U6</accession>
<dbReference type="Proteomes" id="UP000184383">
    <property type="component" value="Unassembled WGS sequence"/>
</dbReference>
<dbReference type="OrthoDB" id="2730545at2759"/>